<name>A0A0G1M2Y0_9BACT</name>
<evidence type="ECO:0000313" key="2">
    <source>
        <dbReference type="Proteomes" id="UP000034264"/>
    </source>
</evidence>
<evidence type="ECO:0008006" key="3">
    <source>
        <dbReference type="Google" id="ProtNLM"/>
    </source>
</evidence>
<organism evidence="1 2">
    <name type="scientific">Candidatus Amesbacteria bacterium GW2011_GWC2_45_19</name>
    <dbReference type="NCBI Taxonomy" id="1618366"/>
    <lineage>
        <taxon>Bacteria</taxon>
        <taxon>Candidatus Amesiibacteriota</taxon>
    </lineage>
</organism>
<gene>
    <name evidence="1" type="ORF">UX05_C0011G0037</name>
</gene>
<dbReference type="EMBL" id="LCKS01000011">
    <property type="protein sequence ID" value="KKU02571.1"/>
    <property type="molecule type" value="Genomic_DNA"/>
</dbReference>
<comment type="caution">
    <text evidence="1">The sequence shown here is derived from an EMBL/GenBank/DDBJ whole genome shotgun (WGS) entry which is preliminary data.</text>
</comment>
<reference evidence="1 2" key="1">
    <citation type="journal article" date="2015" name="Nature">
        <title>rRNA introns, odd ribosomes, and small enigmatic genomes across a large radiation of phyla.</title>
        <authorList>
            <person name="Brown C.T."/>
            <person name="Hug L.A."/>
            <person name="Thomas B.C."/>
            <person name="Sharon I."/>
            <person name="Castelle C.J."/>
            <person name="Singh A."/>
            <person name="Wilkins M.J."/>
            <person name="Williams K.H."/>
            <person name="Banfield J.F."/>
        </authorList>
    </citation>
    <scope>NUCLEOTIDE SEQUENCE [LARGE SCALE GENOMIC DNA]</scope>
</reference>
<dbReference type="AlphaFoldDB" id="A0A0G1M2Y0"/>
<protein>
    <recommendedName>
        <fullName evidence="3">ASCH domain-containing protein</fullName>
    </recommendedName>
</protein>
<sequence>MDHVAIMNKSFGDLIAKILSREKKIESRWSKNRVAPWGKVQPGDTIYFKNSGGPVIAMAEVEKIRQFEKKDFDKARKLFSVSNVWTKDKNYCVLMWLKNSKKVSPFKINKAGFGSAAAWLCYFNSPLIQS</sequence>
<accession>A0A0G1M2Y0</accession>
<evidence type="ECO:0000313" key="1">
    <source>
        <dbReference type="EMBL" id="KKU02571.1"/>
    </source>
</evidence>
<dbReference type="Proteomes" id="UP000034264">
    <property type="component" value="Unassembled WGS sequence"/>
</dbReference>
<dbReference type="Gene3D" id="2.30.130.30">
    <property type="entry name" value="Hypothetical protein"/>
    <property type="match status" value="1"/>
</dbReference>
<proteinExistence type="predicted"/>